<reference evidence="2 3" key="1">
    <citation type="submission" date="2019-09" db="EMBL/GenBank/DDBJ databases">
        <title>The hologenome of the rock-dwelling lichen Lasallia pustulata.</title>
        <authorList>
            <person name="Greshake Tzovaras B."/>
            <person name="Segers F."/>
            <person name="Bicker A."/>
            <person name="Dal Grande F."/>
            <person name="Otte J."/>
            <person name="Hankeln T."/>
            <person name="Schmitt I."/>
            <person name="Ebersberger I."/>
        </authorList>
    </citation>
    <scope>NUCLEOTIDE SEQUENCE [LARGE SCALE GENOMIC DNA]</scope>
    <source>
        <strain evidence="2">A1-1</strain>
    </source>
</reference>
<feature type="region of interest" description="Disordered" evidence="1">
    <location>
        <begin position="151"/>
        <end position="175"/>
    </location>
</feature>
<accession>A0A5M8PCE5</accession>
<gene>
    <name evidence="2" type="ORF">FRX48_09540</name>
</gene>
<dbReference type="OrthoDB" id="10593887at2759"/>
<feature type="compositionally biased region" description="Polar residues" evidence="1">
    <location>
        <begin position="159"/>
        <end position="168"/>
    </location>
</feature>
<dbReference type="Proteomes" id="UP000324767">
    <property type="component" value="Unassembled WGS sequence"/>
</dbReference>
<comment type="caution">
    <text evidence="2">The sequence shown here is derived from an EMBL/GenBank/DDBJ whole genome shotgun (WGS) entry which is preliminary data.</text>
</comment>
<name>A0A5M8PCE5_9LECA</name>
<sequence>MVLLMEDFYANVEPQANPLLRGEEWTENPRLAKQTAADYQFSADVNSHRYTWDTPEAYDTSLLASDEAAALCEPWAENITNKRDNPPQRTTAETHSLYGDCPWDGMAPPAGLDGYTHEEAHKEADPIIRGQFWNGFGAPPYAAPLATHPLSTPEAPDSATISEFSTPTPARFIKKDPPPTELYFGTIVDAQIAPFNGSKKHGSCLEAARRERSPLPMRHRAGATTVLSSRMEEVAILDTRHAQVLNTLRATASSLQLELLVSGDRAKRPHNGATRNNFTAEINFYGNMTDIVSVSSILSEAGIFLQEPEQLDPSTIYRNSHILSWEVQDVTPCFRRMLPSVAAEFEKAVEGILDEPEALPSHTDFFARP</sequence>
<organism evidence="2 3">
    <name type="scientific">Lasallia pustulata</name>
    <dbReference type="NCBI Taxonomy" id="136370"/>
    <lineage>
        <taxon>Eukaryota</taxon>
        <taxon>Fungi</taxon>
        <taxon>Dikarya</taxon>
        <taxon>Ascomycota</taxon>
        <taxon>Pezizomycotina</taxon>
        <taxon>Lecanoromycetes</taxon>
        <taxon>OSLEUM clade</taxon>
        <taxon>Umbilicariomycetidae</taxon>
        <taxon>Umbilicariales</taxon>
        <taxon>Umbilicariaceae</taxon>
        <taxon>Lasallia</taxon>
    </lineage>
</organism>
<evidence type="ECO:0000256" key="1">
    <source>
        <dbReference type="SAM" id="MobiDB-lite"/>
    </source>
</evidence>
<protein>
    <submittedName>
        <fullName evidence="2">Uncharacterized protein</fullName>
    </submittedName>
</protein>
<evidence type="ECO:0000313" key="3">
    <source>
        <dbReference type="Proteomes" id="UP000324767"/>
    </source>
</evidence>
<proteinExistence type="predicted"/>
<evidence type="ECO:0000313" key="2">
    <source>
        <dbReference type="EMBL" id="KAA6406608.1"/>
    </source>
</evidence>
<dbReference type="AlphaFoldDB" id="A0A5M8PCE5"/>
<dbReference type="EMBL" id="VXIT01000024">
    <property type="protein sequence ID" value="KAA6406608.1"/>
    <property type="molecule type" value="Genomic_DNA"/>
</dbReference>